<reference evidence="9 10" key="1">
    <citation type="submission" date="2017-03" db="EMBL/GenBank/DDBJ databases">
        <title>Draft Genome sequence of Marispirochaeta sp. strain JC444.</title>
        <authorList>
            <person name="Shivani Y."/>
            <person name="Subhash Y."/>
            <person name="Sasikala C."/>
            <person name="Ramana C."/>
        </authorList>
    </citation>
    <scope>NUCLEOTIDE SEQUENCE [LARGE SCALE GENOMIC DNA]</scope>
    <source>
        <strain evidence="9 10">JC444</strain>
    </source>
</reference>
<evidence type="ECO:0008006" key="11">
    <source>
        <dbReference type="Google" id="ProtNLM"/>
    </source>
</evidence>
<proteinExistence type="inferred from homology"/>
<dbReference type="InterPro" id="IPR013249">
    <property type="entry name" value="RNA_pol_sigma70_r4_t2"/>
</dbReference>
<feature type="domain" description="RNA polymerase sigma-70 region 2" evidence="7">
    <location>
        <begin position="22"/>
        <end position="90"/>
    </location>
</feature>
<evidence type="ECO:0000256" key="1">
    <source>
        <dbReference type="ARBA" id="ARBA00010641"/>
    </source>
</evidence>
<dbReference type="SUPFAM" id="SSF88659">
    <property type="entry name" value="Sigma3 and sigma4 domains of RNA polymerase sigma factors"/>
    <property type="match status" value="1"/>
</dbReference>
<dbReference type="InterPro" id="IPR014284">
    <property type="entry name" value="RNA_pol_sigma-70_dom"/>
</dbReference>
<gene>
    <name evidence="9" type="ORF">B4O97_04630</name>
</gene>
<evidence type="ECO:0000256" key="2">
    <source>
        <dbReference type="ARBA" id="ARBA00023015"/>
    </source>
</evidence>
<dbReference type="Proteomes" id="UP000192343">
    <property type="component" value="Unassembled WGS sequence"/>
</dbReference>
<dbReference type="Pfam" id="PF04542">
    <property type="entry name" value="Sigma70_r2"/>
    <property type="match status" value="1"/>
</dbReference>
<keyword evidence="10" id="KW-1185">Reference proteome</keyword>
<evidence type="ECO:0000256" key="6">
    <source>
        <dbReference type="SAM" id="MobiDB-lite"/>
    </source>
</evidence>
<organism evidence="9 10">
    <name type="scientific">Marispirochaeta aestuarii</name>
    <dbReference type="NCBI Taxonomy" id="1963862"/>
    <lineage>
        <taxon>Bacteria</taxon>
        <taxon>Pseudomonadati</taxon>
        <taxon>Spirochaetota</taxon>
        <taxon>Spirochaetia</taxon>
        <taxon>Spirochaetales</taxon>
        <taxon>Spirochaetaceae</taxon>
        <taxon>Marispirochaeta</taxon>
    </lineage>
</organism>
<dbReference type="InterPro" id="IPR013324">
    <property type="entry name" value="RNA_pol_sigma_r3/r4-like"/>
</dbReference>
<dbReference type="CDD" id="cd06171">
    <property type="entry name" value="Sigma70_r4"/>
    <property type="match status" value="1"/>
</dbReference>
<dbReference type="Gene3D" id="1.10.1740.10">
    <property type="match status" value="1"/>
</dbReference>
<sequence length="198" mass="22881">MSDSDLIKQFIDSGDEVAFEMLVSRHRRFIRRIIFGVFGGWPDEAEETEQEVLIALAGGVKNFSHAAEFTTYLYRLTRNKGIDHLRSLAKRRKHLVYAVPEIPGPWSPEQGSMEAEDRHFLYKVLNRMKEEERSLILLKEIEGYSLKDVAELMGIPEGTVKSRLHRARNTMIKTGRRMLGKDGEGNEMQRMEKDTKRA</sequence>
<dbReference type="InterPro" id="IPR013325">
    <property type="entry name" value="RNA_pol_sigma_r2"/>
</dbReference>
<keyword evidence="3" id="KW-0731">Sigma factor</keyword>
<dbReference type="InterPro" id="IPR039425">
    <property type="entry name" value="RNA_pol_sigma-70-like"/>
</dbReference>
<protein>
    <recommendedName>
        <fullName evidence="11">RNA polymerase subunit sigma-70</fullName>
    </recommendedName>
</protein>
<dbReference type="EMBL" id="MWQY01000004">
    <property type="protein sequence ID" value="ORC36913.1"/>
    <property type="molecule type" value="Genomic_DNA"/>
</dbReference>
<feature type="compositionally biased region" description="Basic and acidic residues" evidence="6">
    <location>
        <begin position="179"/>
        <end position="198"/>
    </location>
</feature>
<dbReference type="PANTHER" id="PTHR43133">
    <property type="entry name" value="RNA POLYMERASE ECF-TYPE SIGMA FACTO"/>
    <property type="match status" value="1"/>
</dbReference>
<evidence type="ECO:0000313" key="9">
    <source>
        <dbReference type="EMBL" id="ORC36913.1"/>
    </source>
</evidence>
<keyword evidence="4" id="KW-0238">DNA-binding</keyword>
<dbReference type="RefSeq" id="WP_083048768.1">
    <property type="nucleotide sequence ID" value="NZ_MWQY01000004.1"/>
</dbReference>
<dbReference type="GO" id="GO:0016987">
    <property type="term" value="F:sigma factor activity"/>
    <property type="evidence" value="ECO:0007669"/>
    <property type="project" value="UniProtKB-KW"/>
</dbReference>
<keyword evidence="2" id="KW-0805">Transcription regulation</keyword>
<dbReference type="STRING" id="1963862.B4O97_04630"/>
<evidence type="ECO:0000259" key="8">
    <source>
        <dbReference type="Pfam" id="PF08281"/>
    </source>
</evidence>
<dbReference type="NCBIfam" id="TIGR02937">
    <property type="entry name" value="sigma70-ECF"/>
    <property type="match status" value="1"/>
</dbReference>
<dbReference type="InterPro" id="IPR036388">
    <property type="entry name" value="WH-like_DNA-bd_sf"/>
</dbReference>
<evidence type="ECO:0000256" key="4">
    <source>
        <dbReference type="ARBA" id="ARBA00023125"/>
    </source>
</evidence>
<dbReference type="Pfam" id="PF08281">
    <property type="entry name" value="Sigma70_r4_2"/>
    <property type="match status" value="1"/>
</dbReference>
<dbReference type="GO" id="GO:0006352">
    <property type="term" value="P:DNA-templated transcription initiation"/>
    <property type="evidence" value="ECO:0007669"/>
    <property type="project" value="InterPro"/>
</dbReference>
<accession>A0A1Y1S0M1</accession>
<evidence type="ECO:0000313" key="10">
    <source>
        <dbReference type="Proteomes" id="UP000192343"/>
    </source>
</evidence>
<dbReference type="InterPro" id="IPR007627">
    <property type="entry name" value="RNA_pol_sigma70_r2"/>
</dbReference>
<keyword evidence="5" id="KW-0804">Transcription</keyword>
<dbReference type="AlphaFoldDB" id="A0A1Y1S0M1"/>
<name>A0A1Y1S0M1_9SPIO</name>
<feature type="domain" description="RNA polymerase sigma factor 70 region 4 type 2" evidence="8">
    <location>
        <begin position="121"/>
        <end position="170"/>
    </location>
</feature>
<comment type="similarity">
    <text evidence="1">Belongs to the sigma-70 factor family. ECF subfamily.</text>
</comment>
<evidence type="ECO:0000256" key="5">
    <source>
        <dbReference type="ARBA" id="ARBA00023163"/>
    </source>
</evidence>
<dbReference type="PANTHER" id="PTHR43133:SF8">
    <property type="entry name" value="RNA POLYMERASE SIGMA FACTOR HI_1459-RELATED"/>
    <property type="match status" value="1"/>
</dbReference>
<dbReference type="GO" id="GO:0003677">
    <property type="term" value="F:DNA binding"/>
    <property type="evidence" value="ECO:0007669"/>
    <property type="project" value="UniProtKB-KW"/>
</dbReference>
<evidence type="ECO:0000259" key="7">
    <source>
        <dbReference type="Pfam" id="PF04542"/>
    </source>
</evidence>
<dbReference type="OrthoDB" id="9784984at2"/>
<dbReference type="Gene3D" id="1.10.10.10">
    <property type="entry name" value="Winged helix-like DNA-binding domain superfamily/Winged helix DNA-binding domain"/>
    <property type="match status" value="1"/>
</dbReference>
<comment type="caution">
    <text evidence="9">The sequence shown here is derived from an EMBL/GenBank/DDBJ whole genome shotgun (WGS) entry which is preliminary data.</text>
</comment>
<evidence type="ECO:0000256" key="3">
    <source>
        <dbReference type="ARBA" id="ARBA00023082"/>
    </source>
</evidence>
<dbReference type="SUPFAM" id="SSF88946">
    <property type="entry name" value="Sigma2 domain of RNA polymerase sigma factors"/>
    <property type="match status" value="1"/>
</dbReference>
<feature type="region of interest" description="Disordered" evidence="6">
    <location>
        <begin position="178"/>
        <end position="198"/>
    </location>
</feature>